<reference evidence="1" key="1">
    <citation type="journal article" date="2019" name="Sci. Rep.">
        <title>Draft genome of Tanacetum cinerariifolium, the natural source of mosquito coil.</title>
        <authorList>
            <person name="Yamashiro T."/>
            <person name="Shiraishi A."/>
            <person name="Satake H."/>
            <person name="Nakayama K."/>
        </authorList>
    </citation>
    <scope>NUCLEOTIDE SEQUENCE</scope>
</reference>
<proteinExistence type="predicted"/>
<sequence>MQVRGKFVEFSEDKGSVEKVLTATKLPEGGNSHSTYSPYHLEDKVNFDGVGNATTWAADVRRRKNVKCYVQGSGWRKKVLCHVQGRGRRKRKKSVGCGSERRDNALMGALVFALYNPGRGVAEEWFRWMSCNGLITTWDRFVESVKNRFGPSKYEDPRGALSMLLHLGTVEDNQREFENLMNRITDIPDSLLTPFYISGLKPHLQRELLASKPMTLGYVFLLARIIEARFEVSAEKEQNIKEKVDTPLSMQSEEASPVVKGPLDASEDTLLSWRSEDPNFKIQENMVEYVRALNVAPLEVVFAGPVDEVSSVIDDVFDIGESNVESMQVRGKFTKFSEDRGSVEKVLSATKLPEGGNSHSEYSPYHLEGKVNFEGVGNVTACSGRMKRKKSVGYGSERRDCALMGASIFALYNPGPGSFAQGRIWDPRIKNAFQNNTLGVLIMATLRSISRLCNRISSTKFNTKSFDSSSFIKATLNPKNCSSSRTTSRYFNAFMTHLARFLDR</sequence>
<comment type="caution">
    <text evidence="1">The sequence shown here is derived from an EMBL/GenBank/DDBJ whole genome shotgun (WGS) entry which is preliminary data.</text>
</comment>
<accession>A0A6L2L9U2</accession>
<name>A0A6L2L9U2_TANCI</name>
<organism evidence="1">
    <name type="scientific">Tanacetum cinerariifolium</name>
    <name type="common">Dalmatian daisy</name>
    <name type="synonym">Chrysanthemum cinerariifolium</name>
    <dbReference type="NCBI Taxonomy" id="118510"/>
    <lineage>
        <taxon>Eukaryota</taxon>
        <taxon>Viridiplantae</taxon>
        <taxon>Streptophyta</taxon>
        <taxon>Embryophyta</taxon>
        <taxon>Tracheophyta</taxon>
        <taxon>Spermatophyta</taxon>
        <taxon>Magnoliopsida</taxon>
        <taxon>eudicotyledons</taxon>
        <taxon>Gunneridae</taxon>
        <taxon>Pentapetalae</taxon>
        <taxon>asterids</taxon>
        <taxon>campanulids</taxon>
        <taxon>Asterales</taxon>
        <taxon>Asteraceae</taxon>
        <taxon>Asteroideae</taxon>
        <taxon>Anthemideae</taxon>
        <taxon>Anthemidinae</taxon>
        <taxon>Tanacetum</taxon>
    </lineage>
</organism>
<gene>
    <name evidence="1" type="ORF">Tci_030519</name>
</gene>
<dbReference type="EMBL" id="BKCJ010004020">
    <property type="protein sequence ID" value="GEU58541.1"/>
    <property type="molecule type" value="Genomic_DNA"/>
</dbReference>
<evidence type="ECO:0000313" key="1">
    <source>
        <dbReference type="EMBL" id="GEU58541.1"/>
    </source>
</evidence>
<protein>
    <submittedName>
        <fullName evidence="1">Uncharacterized protein</fullName>
    </submittedName>
</protein>
<dbReference type="AlphaFoldDB" id="A0A6L2L9U2"/>